<feature type="region of interest" description="Disordered" evidence="1">
    <location>
        <begin position="1"/>
        <end position="27"/>
    </location>
</feature>
<gene>
    <name evidence="2" type="ORF">GCM10007854_13230</name>
</gene>
<dbReference type="EMBL" id="BSNJ01000002">
    <property type="protein sequence ID" value="GLQ20368.1"/>
    <property type="molecule type" value="Genomic_DNA"/>
</dbReference>
<reference evidence="2" key="2">
    <citation type="submission" date="2023-01" db="EMBL/GenBank/DDBJ databases">
        <title>Draft genome sequence of Algimonas porphyrae strain NBRC 108216.</title>
        <authorList>
            <person name="Sun Q."/>
            <person name="Mori K."/>
        </authorList>
    </citation>
    <scope>NUCLEOTIDE SEQUENCE</scope>
    <source>
        <strain evidence="2">NBRC 108216</strain>
    </source>
</reference>
<evidence type="ECO:0000313" key="3">
    <source>
        <dbReference type="Proteomes" id="UP001161390"/>
    </source>
</evidence>
<reference evidence="2" key="1">
    <citation type="journal article" date="2014" name="Int. J. Syst. Evol. Microbiol.">
        <title>Complete genome of a new Firmicutes species belonging to the dominant human colonic microbiota ('Ruminococcus bicirculans') reveals two chromosomes and a selective capacity to utilize plant glucans.</title>
        <authorList>
            <consortium name="NISC Comparative Sequencing Program"/>
            <person name="Wegmann U."/>
            <person name="Louis P."/>
            <person name="Goesmann A."/>
            <person name="Henrissat B."/>
            <person name="Duncan S.H."/>
            <person name="Flint H.J."/>
        </authorList>
    </citation>
    <scope>NUCLEOTIDE SEQUENCE</scope>
    <source>
        <strain evidence="2">NBRC 108216</strain>
    </source>
</reference>
<keyword evidence="3" id="KW-1185">Reference proteome</keyword>
<comment type="caution">
    <text evidence="2">The sequence shown here is derived from an EMBL/GenBank/DDBJ whole genome shotgun (WGS) entry which is preliminary data.</text>
</comment>
<proteinExistence type="predicted"/>
<organism evidence="2 3">
    <name type="scientific">Algimonas porphyrae</name>
    <dbReference type="NCBI Taxonomy" id="1128113"/>
    <lineage>
        <taxon>Bacteria</taxon>
        <taxon>Pseudomonadati</taxon>
        <taxon>Pseudomonadota</taxon>
        <taxon>Alphaproteobacteria</taxon>
        <taxon>Maricaulales</taxon>
        <taxon>Robiginitomaculaceae</taxon>
        <taxon>Algimonas</taxon>
    </lineage>
</organism>
<evidence type="ECO:0000256" key="1">
    <source>
        <dbReference type="SAM" id="MobiDB-lite"/>
    </source>
</evidence>
<protein>
    <submittedName>
        <fullName evidence="2">Uncharacterized protein</fullName>
    </submittedName>
</protein>
<sequence>MRKLHTDPEFKKANAERMRKLHTDPEFKKAHAERAAERMRKLNAEGVNKACTECGENRLHSPASAICDRCSLDRESDIVALRESGLTLAECGMPWELSSERVRQILKECGAGHLLGARSKIGLVARS</sequence>
<evidence type="ECO:0000313" key="2">
    <source>
        <dbReference type="EMBL" id="GLQ20368.1"/>
    </source>
</evidence>
<accession>A0ABQ5UYZ9</accession>
<name>A0ABQ5UYZ9_9PROT</name>
<dbReference type="Proteomes" id="UP001161390">
    <property type="component" value="Unassembled WGS sequence"/>
</dbReference>